<keyword evidence="2" id="KW-1185">Reference proteome</keyword>
<dbReference type="Proteomes" id="UP000315295">
    <property type="component" value="Unassembled WGS sequence"/>
</dbReference>
<name>A0A540K5E7_MALBA</name>
<evidence type="ECO:0000313" key="2">
    <source>
        <dbReference type="Proteomes" id="UP000315295"/>
    </source>
</evidence>
<accession>A0A540K5E7</accession>
<sequence length="77" mass="8400">MILGYHQPPNGLEEAFELLKMVVLWTKTDFETPGVVVGRTVAACGTIVDGAWSTGASTGRMTARKDEYTFSNVCFIL</sequence>
<protein>
    <submittedName>
        <fullName evidence="1">Uncharacterized protein</fullName>
    </submittedName>
</protein>
<evidence type="ECO:0000313" key="1">
    <source>
        <dbReference type="EMBL" id="TQD69456.1"/>
    </source>
</evidence>
<reference evidence="1 2" key="1">
    <citation type="journal article" date="2019" name="G3 (Bethesda)">
        <title>Sequencing of a Wild Apple (Malus baccata) Genome Unravels the Differences Between Cultivated and Wild Apple Species Regarding Disease Resistance and Cold Tolerance.</title>
        <authorList>
            <person name="Chen X."/>
        </authorList>
    </citation>
    <scope>NUCLEOTIDE SEQUENCE [LARGE SCALE GENOMIC DNA]</scope>
    <source>
        <strain evidence="2">cv. Shandingzi</strain>
        <tissue evidence="1">Leaves</tissue>
    </source>
</reference>
<dbReference type="AlphaFoldDB" id="A0A540K5E7"/>
<comment type="caution">
    <text evidence="1">The sequence shown here is derived from an EMBL/GenBank/DDBJ whole genome shotgun (WGS) entry which is preliminary data.</text>
</comment>
<organism evidence="1 2">
    <name type="scientific">Malus baccata</name>
    <name type="common">Siberian crab apple</name>
    <name type="synonym">Pyrus baccata</name>
    <dbReference type="NCBI Taxonomy" id="106549"/>
    <lineage>
        <taxon>Eukaryota</taxon>
        <taxon>Viridiplantae</taxon>
        <taxon>Streptophyta</taxon>
        <taxon>Embryophyta</taxon>
        <taxon>Tracheophyta</taxon>
        <taxon>Spermatophyta</taxon>
        <taxon>Magnoliopsida</taxon>
        <taxon>eudicotyledons</taxon>
        <taxon>Gunneridae</taxon>
        <taxon>Pentapetalae</taxon>
        <taxon>rosids</taxon>
        <taxon>fabids</taxon>
        <taxon>Rosales</taxon>
        <taxon>Rosaceae</taxon>
        <taxon>Amygdaloideae</taxon>
        <taxon>Maleae</taxon>
        <taxon>Malus</taxon>
    </lineage>
</organism>
<dbReference type="EMBL" id="VIEB01003507">
    <property type="protein sequence ID" value="TQD69456.1"/>
    <property type="molecule type" value="Genomic_DNA"/>
</dbReference>
<proteinExistence type="predicted"/>
<gene>
    <name evidence="1" type="ORF">C1H46_045011</name>
</gene>